<dbReference type="PROSITE" id="PS52004">
    <property type="entry name" value="KS3_2"/>
    <property type="match status" value="1"/>
</dbReference>
<evidence type="ECO:0000259" key="5">
    <source>
        <dbReference type="PROSITE" id="PS52004"/>
    </source>
</evidence>
<organism evidence="6 7">
    <name type="scientific">Streptomyces tropicalis</name>
    <dbReference type="NCBI Taxonomy" id="3034234"/>
    <lineage>
        <taxon>Bacteria</taxon>
        <taxon>Bacillati</taxon>
        <taxon>Actinomycetota</taxon>
        <taxon>Actinomycetes</taxon>
        <taxon>Kitasatosporales</taxon>
        <taxon>Streptomycetaceae</taxon>
        <taxon>Streptomyces</taxon>
    </lineage>
</organism>
<evidence type="ECO:0000256" key="1">
    <source>
        <dbReference type="ARBA" id="ARBA00008467"/>
    </source>
</evidence>
<dbReference type="InterPro" id="IPR014030">
    <property type="entry name" value="Ketoacyl_synth_N"/>
</dbReference>
<dbReference type="PANTHER" id="PTHR11712">
    <property type="entry name" value="POLYKETIDE SYNTHASE-RELATED"/>
    <property type="match status" value="1"/>
</dbReference>
<keyword evidence="7" id="KW-1185">Reference proteome</keyword>
<dbReference type="Gene3D" id="3.40.47.10">
    <property type="match status" value="2"/>
</dbReference>
<evidence type="ECO:0000313" key="7">
    <source>
        <dbReference type="Proteomes" id="UP001221150"/>
    </source>
</evidence>
<dbReference type="InterPro" id="IPR014031">
    <property type="entry name" value="Ketoacyl_synth_C"/>
</dbReference>
<dbReference type="Pfam" id="PF00109">
    <property type="entry name" value="ketoacyl-synt"/>
    <property type="match status" value="1"/>
</dbReference>
<dbReference type="RefSeq" id="WP_276109435.1">
    <property type="nucleotide sequence ID" value="NZ_JARJBB010000006.1"/>
</dbReference>
<dbReference type="CDD" id="cd00832">
    <property type="entry name" value="CLF"/>
    <property type="match status" value="1"/>
</dbReference>
<dbReference type="Proteomes" id="UP001221150">
    <property type="component" value="Unassembled WGS sequence"/>
</dbReference>
<dbReference type="PANTHER" id="PTHR11712:SF322">
    <property type="entry name" value="POLYKETIDE BETA-KETOACYL SYNTHASE 2-RELATED"/>
    <property type="match status" value="1"/>
</dbReference>
<evidence type="ECO:0000256" key="4">
    <source>
        <dbReference type="RuleBase" id="RU003694"/>
    </source>
</evidence>
<protein>
    <submittedName>
        <fullName evidence="6">Ketosynthase chain-length factor</fullName>
    </submittedName>
</protein>
<dbReference type="InterPro" id="IPR016039">
    <property type="entry name" value="Thiolase-like"/>
</dbReference>
<comment type="caution">
    <text evidence="6">The sequence shown here is derived from an EMBL/GenBank/DDBJ whole genome shotgun (WGS) entry which is preliminary data.</text>
</comment>
<evidence type="ECO:0000256" key="2">
    <source>
        <dbReference type="ARBA" id="ARBA00022679"/>
    </source>
</evidence>
<evidence type="ECO:0000256" key="3">
    <source>
        <dbReference type="ARBA" id="ARBA00023315"/>
    </source>
</evidence>
<comment type="similarity">
    <text evidence="1 4">Belongs to the thiolase-like superfamily. Beta-ketoacyl-ACP synthases family.</text>
</comment>
<gene>
    <name evidence="6" type="ORF">P3H78_14870</name>
</gene>
<accession>A0ABT6A5H6</accession>
<keyword evidence="3" id="KW-0012">Acyltransferase</keyword>
<evidence type="ECO:0000313" key="6">
    <source>
        <dbReference type="EMBL" id="MDF3299888.1"/>
    </source>
</evidence>
<dbReference type="InterPro" id="IPR020841">
    <property type="entry name" value="PKS_Beta-ketoAc_synthase_dom"/>
</dbReference>
<dbReference type="EMBL" id="JARJBB010000006">
    <property type="protein sequence ID" value="MDF3299888.1"/>
    <property type="molecule type" value="Genomic_DNA"/>
</dbReference>
<dbReference type="SUPFAM" id="SSF53901">
    <property type="entry name" value="Thiolase-like"/>
    <property type="match status" value="2"/>
</dbReference>
<keyword evidence="2 4" id="KW-0808">Transferase</keyword>
<reference evidence="6 7" key="1">
    <citation type="submission" date="2023-03" db="EMBL/GenBank/DDBJ databases">
        <title>Draft genome sequence of Streptomyces sp. K1PA1 isolated from peat swamp forest in Thailand.</title>
        <authorList>
            <person name="Klaysubun C."/>
            <person name="Duangmal K."/>
        </authorList>
    </citation>
    <scope>NUCLEOTIDE SEQUENCE [LARGE SCALE GENOMIC DNA]</scope>
    <source>
        <strain evidence="6 7">K1PA1</strain>
    </source>
</reference>
<feature type="domain" description="Ketosynthase family 3 (KS3)" evidence="5">
    <location>
        <begin position="11"/>
        <end position="416"/>
    </location>
</feature>
<dbReference type="InterPro" id="IPR000794">
    <property type="entry name" value="Beta-ketoacyl_synthase"/>
</dbReference>
<dbReference type="Pfam" id="PF02801">
    <property type="entry name" value="Ketoacyl-synt_C"/>
    <property type="match status" value="1"/>
</dbReference>
<name>A0ABT6A5H6_9ACTN</name>
<proteinExistence type="inferred from homology"/>
<sequence length="424" mass="43347">MSASGIRPGPRGRAVVTGLGVIAPTGIGAARHWESVLAGKSGLGRITRFDPTRYPARIAGEVPGFRAAEQIPGRLIPQTDRFTHFALAAAEAALADATADPARLPEYEMAVVTASSSGGTEFGQHEMENLYQQGSSWVGAYQSIAWFYAATTGQVSIRHGMRGPCGVIACEQAGGLDALGQSRRLLDTGSRLVLSGGTDASLCPYGLVAQLSSGQLSTEDDPARAYLPFDAAASGFVPGEGGAMLVVESAASARDRGVRPYGELLGYAAGFDPATGPRPDGTRHAVLASVIRRALADASLAPGDVDVVFADAAGVPAEDLAEARAITEVFGPGGVPVTAPKTLTGRMYAGGAALDVATALLALTAGVVPHTAGLARPADGCAIDLVLHHPRRTGPRTALVLARGHGGFTSALLVGAGDRRDPEK</sequence>